<reference evidence="2" key="1">
    <citation type="submission" date="2022-06" db="EMBL/GenBank/DDBJ databases">
        <title>Draft genome sequences of Leminorella grimontii str. JCM5902.</title>
        <authorList>
            <person name="Wakabayashi Y."/>
            <person name="Kojima K."/>
        </authorList>
    </citation>
    <scope>NUCLEOTIDE SEQUENCE</scope>
    <source>
        <strain evidence="2">JCM 5902</strain>
    </source>
</reference>
<dbReference type="Proteomes" id="UP001058124">
    <property type="component" value="Unassembled WGS sequence"/>
</dbReference>
<dbReference type="EMBL" id="BRLH01000004">
    <property type="protein sequence ID" value="GKX56004.1"/>
    <property type="molecule type" value="Genomic_DNA"/>
</dbReference>
<dbReference type="RefSeq" id="WP_154656329.1">
    <property type="nucleotide sequence ID" value="NZ_BRLH01000004.1"/>
</dbReference>
<keyword evidence="3" id="KW-1185">Reference proteome</keyword>
<evidence type="ECO:0000313" key="2">
    <source>
        <dbReference type="EMBL" id="GKX56004.1"/>
    </source>
</evidence>
<name>A0AAV5N2S0_9GAMM</name>
<feature type="region of interest" description="Disordered" evidence="1">
    <location>
        <begin position="1"/>
        <end position="48"/>
    </location>
</feature>
<dbReference type="AlphaFoldDB" id="A0AAV5N2S0"/>
<organism evidence="2 3">
    <name type="scientific">Leminorella grimontii</name>
    <dbReference type="NCBI Taxonomy" id="82981"/>
    <lineage>
        <taxon>Bacteria</taxon>
        <taxon>Pseudomonadati</taxon>
        <taxon>Pseudomonadota</taxon>
        <taxon>Gammaproteobacteria</taxon>
        <taxon>Enterobacterales</taxon>
        <taxon>Budviciaceae</taxon>
        <taxon>Leminorella</taxon>
    </lineage>
</organism>
<feature type="compositionally biased region" description="Basic and acidic residues" evidence="1">
    <location>
        <begin position="18"/>
        <end position="48"/>
    </location>
</feature>
<sequence length="48" mass="5868">MTQTKRPVPEDCQNETFQDEKERRRDDEMGAQPREKEEAYNDKKREKP</sequence>
<protein>
    <submittedName>
        <fullName evidence="2">Uncharacterized protein</fullName>
    </submittedName>
</protein>
<proteinExistence type="predicted"/>
<accession>A0AAV5N2S0</accession>
<evidence type="ECO:0000256" key="1">
    <source>
        <dbReference type="SAM" id="MobiDB-lite"/>
    </source>
</evidence>
<gene>
    <name evidence="2" type="ORF">SOASR030_21160</name>
</gene>
<evidence type="ECO:0000313" key="3">
    <source>
        <dbReference type="Proteomes" id="UP001058124"/>
    </source>
</evidence>
<comment type="caution">
    <text evidence="2">The sequence shown here is derived from an EMBL/GenBank/DDBJ whole genome shotgun (WGS) entry which is preliminary data.</text>
</comment>